<keyword evidence="3" id="KW-1185">Reference proteome</keyword>
<dbReference type="Pfam" id="PF01368">
    <property type="entry name" value="DHH"/>
    <property type="match status" value="1"/>
</dbReference>
<name>A0A562S2M7_9BACT</name>
<organism evidence="2 3">
    <name type="scientific">Desulfobotulus alkaliphilus</name>
    <dbReference type="NCBI Taxonomy" id="622671"/>
    <lineage>
        <taxon>Bacteria</taxon>
        <taxon>Pseudomonadati</taxon>
        <taxon>Thermodesulfobacteriota</taxon>
        <taxon>Desulfobacteria</taxon>
        <taxon>Desulfobacterales</taxon>
        <taxon>Desulfobacteraceae</taxon>
        <taxon>Desulfobotulus</taxon>
    </lineage>
</organism>
<dbReference type="Proteomes" id="UP000318307">
    <property type="component" value="Unassembled WGS sequence"/>
</dbReference>
<feature type="domain" description="DDH" evidence="1">
    <location>
        <begin position="22"/>
        <end position="159"/>
    </location>
</feature>
<dbReference type="PANTHER" id="PTHR47618:SF1">
    <property type="entry name" value="BIFUNCTIONAL OLIGORIBONUCLEASE AND PAP PHOSPHATASE NRNA"/>
    <property type="match status" value="1"/>
</dbReference>
<dbReference type="AlphaFoldDB" id="A0A562S2M7"/>
<protein>
    <submittedName>
        <fullName evidence="2">NanoRNase/pAp phosphatase (C-di-AMP/oligoRNAs hydrolase)</fullName>
    </submittedName>
</protein>
<sequence>MTLSSSERLRRFYACFSGEDQVLVLINADPDAMASAMAVKRLLWRKVAGVTISHVNDIQRPDNQSMIRLLGIKMIHFRDLPNWRYNRIVLVDSQPDHHDCFGMFRPDVLIDHHPESCVVGRFCDVRPKYGATASMMTEYLRAARIVPSSKLATALYYGIKTDTADFARKTVIEDVKAFQYLFRYINVQLERRIESAEIPLETLDVLEKALKCRIIRGNRLYAHLGDVVSPDVCVQMADFFMRVDVVSWTIISGIYEKKLIIIFRNDGIRKSAGIVAAASFGKLGSAGGHKGAARAEIPLEALEKMVDVKKSKQISRWILDHVEMRTEKKCRPSAVAEKDASDGGVQ</sequence>
<comment type="caution">
    <text evidence="2">The sequence shown here is derived from an EMBL/GenBank/DDBJ whole genome shotgun (WGS) entry which is preliminary data.</text>
</comment>
<evidence type="ECO:0000313" key="3">
    <source>
        <dbReference type="Proteomes" id="UP000318307"/>
    </source>
</evidence>
<keyword evidence="2" id="KW-0378">Hydrolase</keyword>
<dbReference type="InterPro" id="IPR038763">
    <property type="entry name" value="DHH_sf"/>
</dbReference>
<dbReference type="EMBL" id="VLLC01000003">
    <property type="protein sequence ID" value="TWI75651.1"/>
    <property type="molecule type" value="Genomic_DNA"/>
</dbReference>
<dbReference type="OrthoDB" id="5490569at2"/>
<dbReference type="RefSeq" id="WP_144682367.1">
    <property type="nucleotide sequence ID" value="NZ_VLLC01000003.1"/>
</dbReference>
<gene>
    <name evidence="2" type="ORF">LZ24_00702</name>
</gene>
<reference evidence="2 3" key="1">
    <citation type="submission" date="2019-07" db="EMBL/GenBank/DDBJ databases">
        <title>Genome sequencing of 100 strains of the haloalkaliphilic chemolithoautotrophic sulfur-oxidizing bacterium Thioalkalivibrio.</title>
        <authorList>
            <person name="Muyzer G."/>
        </authorList>
    </citation>
    <scope>NUCLEOTIDE SEQUENCE [LARGE SCALE GENOMIC DNA]</scope>
    <source>
        <strain evidence="2 3">ASO4-4</strain>
    </source>
</reference>
<evidence type="ECO:0000313" key="2">
    <source>
        <dbReference type="EMBL" id="TWI75651.1"/>
    </source>
</evidence>
<evidence type="ECO:0000259" key="1">
    <source>
        <dbReference type="Pfam" id="PF01368"/>
    </source>
</evidence>
<proteinExistence type="predicted"/>
<accession>A0A562S2M7</accession>
<dbReference type="InterPro" id="IPR001667">
    <property type="entry name" value="DDH_dom"/>
</dbReference>
<dbReference type="PANTHER" id="PTHR47618">
    <property type="entry name" value="BIFUNCTIONAL OLIGORIBONUCLEASE AND PAP PHOSPHATASE NRNA"/>
    <property type="match status" value="1"/>
</dbReference>
<dbReference type="Gene3D" id="3.90.1640.10">
    <property type="entry name" value="inorganic pyrophosphatase (n-terminal core)"/>
    <property type="match status" value="1"/>
</dbReference>
<dbReference type="GO" id="GO:0016787">
    <property type="term" value="F:hydrolase activity"/>
    <property type="evidence" value="ECO:0007669"/>
    <property type="project" value="UniProtKB-KW"/>
</dbReference>
<dbReference type="SUPFAM" id="SSF64182">
    <property type="entry name" value="DHH phosphoesterases"/>
    <property type="match status" value="1"/>
</dbReference>
<dbReference type="InterPro" id="IPR051319">
    <property type="entry name" value="Oligoribo/pAp-PDE_c-di-AMP_PDE"/>
</dbReference>